<dbReference type="GO" id="GO:0016787">
    <property type="term" value="F:hydrolase activity"/>
    <property type="evidence" value="ECO:0007669"/>
    <property type="project" value="UniProtKB-UniRule"/>
</dbReference>
<dbReference type="CDD" id="cd17932">
    <property type="entry name" value="DEXQc_UvrD"/>
    <property type="match status" value="1"/>
</dbReference>
<dbReference type="GO" id="GO:0043138">
    <property type="term" value="F:3'-5' DNA helicase activity"/>
    <property type="evidence" value="ECO:0007669"/>
    <property type="project" value="UniProtKB-EC"/>
</dbReference>
<dbReference type="EC" id="5.6.2.4" evidence="9"/>
<accession>A0A7X2MWE3</accession>
<dbReference type="GO" id="GO:0033202">
    <property type="term" value="C:DNA helicase complex"/>
    <property type="evidence" value="ECO:0007669"/>
    <property type="project" value="TreeGrafter"/>
</dbReference>
<dbReference type="InterPro" id="IPR000212">
    <property type="entry name" value="DNA_helicase_UvrD/REP"/>
</dbReference>
<evidence type="ECO:0000256" key="11">
    <source>
        <dbReference type="PROSITE-ProRule" id="PRU00560"/>
    </source>
</evidence>
<evidence type="ECO:0000256" key="6">
    <source>
        <dbReference type="ARBA" id="ARBA00023125"/>
    </source>
</evidence>
<comment type="similarity">
    <text evidence="1">Belongs to the helicase family. UvrD subfamily.</text>
</comment>
<comment type="caution">
    <text evidence="14">The sequence shown here is derived from an EMBL/GenBank/DDBJ whole genome shotgun (WGS) entry which is preliminary data.</text>
</comment>
<dbReference type="PROSITE" id="PS51217">
    <property type="entry name" value="UVRD_HELICASE_CTER"/>
    <property type="match status" value="1"/>
</dbReference>
<dbReference type="GO" id="GO:0005524">
    <property type="term" value="F:ATP binding"/>
    <property type="evidence" value="ECO:0007669"/>
    <property type="project" value="UniProtKB-UniRule"/>
</dbReference>
<dbReference type="SUPFAM" id="SSF52540">
    <property type="entry name" value="P-loop containing nucleoside triphosphate hydrolases"/>
    <property type="match status" value="1"/>
</dbReference>
<dbReference type="EMBL" id="VULX01000001">
    <property type="protein sequence ID" value="MSR89945.1"/>
    <property type="molecule type" value="Genomic_DNA"/>
</dbReference>
<comment type="catalytic activity">
    <reaction evidence="8">
        <text>Couples ATP hydrolysis with the unwinding of duplex DNA by translocating in the 3'-5' direction.</text>
        <dbReference type="EC" id="5.6.2.4"/>
    </reaction>
</comment>
<evidence type="ECO:0000256" key="5">
    <source>
        <dbReference type="ARBA" id="ARBA00022840"/>
    </source>
</evidence>
<evidence type="ECO:0000313" key="15">
    <source>
        <dbReference type="Proteomes" id="UP000460287"/>
    </source>
</evidence>
<keyword evidence="4 11" id="KW-0347">Helicase</keyword>
<feature type="binding site" evidence="11">
    <location>
        <begin position="22"/>
        <end position="29"/>
    </location>
    <ligand>
        <name>ATP</name>
        <dbReference type="ChEBI" id="CHEBI:30616"/>
    </ligand>
</feature>
<keyword evidence="6" id="KW-0238">DNA-binding</keyword>
<evidence type="ECO:0000256" key="1">
    <source>
        <dbReference type="ARBA" id="ARBA00009922"/>
    </source>
</evidence>
<evidence type="ECO:0000256" key="8">
    <source>
        <dbReference type="ARBA" id="ARBA00034617"/>
    </source>
</evidence>
<proteinExistence type="inferred from homology"/>
<evidence type="ECO:0000256" key="10">
    <source>
        <dbReference type="ARBA" id="ARBA00048988"/>
    </source>
</evidence>
<sequence>MKLDRYQEHAVKSDEKNMVIIAPPGSGKTTVILNRIKFLIEEKRINPNNIITITFTKAAAVNMKERYIAENGNGKVPFFGTFHGLFYKLLGRHNKNIKLIDPGEGYRVVERVLSKTLAEISEEKVKEVLNNISNYKCSHGSGGGFKSSIDENLFMQCYNAYEENKNEKGMIDFDDLQLEFRKLLYEDENIRRGYQRLFKHILVDEFQDCDAIQIEILQLLNKNNYIFAVGDEDQCIYSFRGSQPECMLQFDKYFSDGEKKYLSYNYRSTENIVEYSKRIIAKNKMRNNKKFEAFRHDKGELFYNIPFNEEQQCSDIISKIKKYVSLGDKLSDNVVIYRTNVESRSLIDGFIKENIFFSFLDKDYNFFDHFVCQDILSYLKLSVDPYDIDAFIRIINKPFRYISKTALEEVRRSAGRGNNFDILKDIDYIKPFQKKKIDDLKIDISGLNRMSLKTAIDFVLSTLGYNDYLVEYAMKYKLNIDEIFNIVDEFKSAAEGYNSINMLLAHVEETNQRLEDIKKDKTRDSVLFSTIHGVKGREFKNVFIIDVAEDFIPYRTNDNIEEERRLFYVGVTRAINNLYIYSPKMINGKFRNSSVFVTEVNADDFNIKSEDRYKGGDKVTHKSFGEGTVISIEGENISILFNDKIKRTFNINVLERNNLIEKRF</sequence>
<keyword evidence="5 11" id="KW-0067">ATP-binding</keyword>
<evidence type="ECO:0000256" key="4">
    <source>
        <dbReference type="ARBA" id="ARBA00022806"/>
    </source>
</evidence>
<dbReference type="InterPro" id="IPR014016">
    <property type="entry name" value="UvrD-like_ATP-bd"/>
</dbReference>
<dbReference type="InterPro" id="IPR014017">
    <property type="entry name" value="DNA_helicase_UvrD-like_C"/>
</dbReference>
<keyword evidence="3 11" id="KW-0378">Hydrolase</keyword>
<reference evidence="14 15" key="1">
    <citation type="submission" date="2019-08" db="EMBL/GenBank/DDBJ databases">
        <title>In-depth cultivation of the pig gut microbiome towards novel bacterial diversity and tailored functional studies.</title>
        <authorList>
            <person name="Wylensek D."/>
            <person name="Hitch T.C.A."/>
            <person name="Clavel T."/>
        </authorList>
    </citation>
    <scope>NUCLEOTIDE SEQUENCE [LARGE SCALE GENOMIC DNA]</scope>
    <source>
        <strain evidence="14 15">WCA-383-APC-5B</strain>
    </source>
</reference>
<dbReference type="Proteomes" id="UP000460287">
    <property type="component" value="Unassembled WGS sequence"/>
</dbReference>
<dbReference type="Gene3D" id="1.10.486.10">
    <property type="entry name" value="PCRA, domain 4"/>
    <property type="match status" value="1"/>
</dbReference>
<organism evidence="14 15">
    <name type="scientific">Inconstantimicrobium porci</name>
    <dbReference type="NCBI Taxonomy" id="2652291"/>
    <lineage>
        <taxon>Bacteria</taxon>
        <taxon>Bacillati</taxon>
        <taxon>Bacillota</taxon>
        <taxon>Clostridia</taxon>
        <taxon>Eubacteriales</taxon>
        <taxon>Clostridiaceae</taxon>
        <taxon>Inconstantimicrobium</taxon>
    </lineage>
</organism>
<protein>
    <recommendedName>
        <fullName evidence="9">DNA 3'-5' helicase</fullName>
        <ecNumber evidence="9">5.6.2.4</ecNumber>
    </recommendedName>
</protein>
<dbReference type="Gene3D" id="1.10.10.160">
    <property type="match status" value="1"/>
</dbReference>
<evidence type="ECO:0000256" key="2">
    <source>
        <dbReference type="ARBA" id="ARBA00022741"/>
    </source>
</evidence>
<feature type="domain" description="UvrD-like helicase C-terminal" evidence="13">
    <location>
        <begin position="270"/>
        <end position="536"/>
    </location>
</feature>
<keyword evidence="7" id="KW-0413">Isomerase</keyword>
<dbReference type="PROSITE" id="PS51198">
    <property type="entry name" value="UVRD_HELICASE_ATP_BIND"/>
    <property type="match status" value="1"/>
</dbReference>
<dbReference type="RefSeq" id="WP_154529828.1">
    <property type="nucleotide sequence ID" value="NZ_JAQXTV010000132.1"/>
</dbReference>
<feature type="domain" description="UvrD-like helicase ATP-binding" evidence="12">
    <location>
        <begin position="1"/>
        <end position="269"/>
    </location>
</feature>
<comment type="catalytic activity">
    <reaction evidence="10">
        <text>ATP + H2O = ADP + phosphate + H(+)</text>
        <dbReference type="Rhea" id="RHEA:13065"/>
        <dbReference type="ChEBI" id="CHEBI:15377"/>
        <dbReference type="ChEBI" id="CHEBI:15378"/>
        <dbReference type="ChEBI" id="CHEBI:30616"/>
        <dbReference type="ChEBI" id="CHEBI:43474"/>
        <dbReference type="ChEBI" id="CHEBI:456216"/>
        <dbReference type="EC" id="5.6.2.4"/>
    </reaction>
</comment>
<dbReference type="AlphaFoldDB" id="A0A7X2MWE3"/>
<evidence type="ECO:0000313" key="14">
    <source>
        <dbReference type="EMBL" id="MSR89945.1"/>
    </source>
</evidence>
<evidence type="ECO:0000259" key="12">
    <source>
        <dbReference type="PROSITE" id="PS51198"/>
    </source>
</evidence>
<dbReference type="InterPro" id="IPR027417">
    <property type="entry name" value="P-loop_NTPase"/>
</dbReference>
<dbReference type="InterPro" id="IPR013986">
    <property type="entry name" value="DExx_box_DNA_helicase_dom_sf"/>
</dbReference>
<name>A0A7X2MWE3_9CLOT</name>
<dbReference type="GO" id="GO:0005829">
    <property type="term" value="C:cytosol"/>
    <property type="evidence" value="ECO:0007669"/>
    <property type="project" value="TreeGrafter"/>
</dbReference>
<dbReference type="Pfam" id="PF00580">
    <property type="entry name" value="UvrD-helicase"/>
    <property type="match status" value="1"/>
</dbReference>
<evidence type="ECO:0000259" key="13">
    <source>
        <dbReference type="PROSITE" id="PS51217"/>
    </source>
</evidence>
<dbReference type="GO" id="GO:0003677">
    <property type="term" value="F:DNA binding"/>
    <property type="evidence" value="ECO:0007669"/>
    <property type="project" value="UniProtKB-KW"/>
</dbReference>
<dbReference type="Gene3D" id="3.40.50.300">
    <property type="entry name" value="P-loop containing nucleotide triphosphate hydrolases"/>
    <property type="match status" value="2"/>
</dbReference>
<evidence type="ECO:0000256" key="7">
    <source>
        <dbReference type="ARBA" id="ARBA00023235"/>
    </source>
</evidence>
<evidence type="ECO:0000256" key="9">
    <source>
        <dbReference type="ARBA" id="ARBA00034808"/>
    </source>
</evidence>
<dbReference type="PANTHER" id="PTHR11070:SF2">
    <property type="entry name" value="ATP-DEPENDENT DNA HELICASE SRS2"/>
    <property type="match status" value="1"/>
</dbReference>
<dbReference type="GO" id="GO:0000725">
    <property type="term" value="P:recombinational repair"/>
    <property type="evidence" value="ECO:0007669"/>
    <property type="project" value="TreeGrafter"/>
</dbReference>
<dbReference type="PANTHER" id="PTHR11070">
    <property type="entry name" value="UVRD / RECB / PCRA DNA HELICASE FAMILY MEMBER"/>
    <property type="match status" value="1"/>
</dbReference>
<keyword evidence="2 11" id="KW-0547">Nucleotide-binding</keyword>
<evidence type="ECO:0000256" key="3">
    <source>
        <dbReference type="ARBA" id="ARBA00022801"/>
    </source>
</evidence>
<gene>
    <name evidence="14" type="ORF">FYJ33_00600</name>
</gene>
<dbReference type="Pfam" id="PF13361">
    <property type="entry name" value="UvrD_C"/>
    <property type="match status" value="1"/>
</dbReference>
<keyword evidence="15" id="KW-1185">Reference proteome</keyword>